<dbReference type="SUPFAM" id="SSF53756">
    <property type="entry name" value="UDP-Glycosyltransferase/glycogen phosphorylase"/>
    <property type="match status" value="1"/>
</dbReference>
<reference evidence="5" key="1">
    <citation type="submission" date="2016-10" db="EMBL/GenBank/DDBJ databases">
        <authorList>
            <person name="Varghese N."/>
            <person name="Submissions S."/>
        </authorList>
    </citation>
    <scope>NUCLEOTIDE SEQUENCE [LARGE SCALE GENOMIC DNA]</scope>
    <source>
        <strain evidence="5">CCM 7469</strain>
    </source>
</reference>
<evidence type="ECO:0000259" key="2">
    <source>
        <dbReference type="Pfam" id="PF00534"/>
    </source>
</evidence>
<keyword evidence="5" id="KW-1185">Reference proteome</keyword>
<keyword evidence="4" id="KW-0328">Glycosyltransferase</keyword>
<dbReference type="Pfam" id="PF13439">
    <property type="entry name" value="Glyco_transf_4"/>
    <property type="match status" value="1"/>
</dbReference>
<dbReference type="GO" id="GO:0009103">
    <property type="term" value="P:lipopolysaccharide biosynthetic process"/>
    <property type="evidence" value="ECO:0007669"/>
    <property type="project" value="TreeGrafter"/>
</dbReference>
<feature type="domain" description="Glycosyl transferase family 1" evidence="2">
    <location>
        <begin position="205"/>
        <end position="357"/>
    </location>
</feature>
<dbReference type="RefSeq" id="WP_244507252.1">
    <property type="nucleotide sequence ID" value="NZ_FNDS01000011.1"/>
</dbReference>
<dbReference type="AlphaFoldDB" id="A0A1G8LI41"/>
<gene>
    <name evidence="4" type="ORF">SAMN05216272_111165</name>
</gene>
<feature type="domain" description="Glycosyltransferase subfamily 4-like N-terminal" evidence="3">
    <location>
        <begin position="19"/>
        <end position="177"/>
    </location>
</feature>
<evidence type="ECO:0000256" key="1">
    <source>
        <dbReference type="ARBA" id="ARBA00022679"/>
    </source>
</evidence>
<sequence>MSRVQLVLSVDSIHHPLTGIGRYTLELARQLQARTDVQTLYMGAGRLFETLPACPEAAPASRRWLERLPRPAIALGAYRRWVAARHAALLRGHEQRLLHGTNYYLPAFAGRSLVTIHDASVLLHARSHRPDRVRHLREVVARSLRQASLVLTVSEFSRREIAEAWNYPEERIQVTPLAAATDFHPRDAAQIAAELALLGLRPGAYCLYVGTIEPRKNLATLLRAYAGLPLELRRCYPLVLAGHADWPGDPVLARIQQAQAEGWLRYLGFVPARLLPLLQAGARLFAYPSRYEGFGLPILEAMASAVPVVCADAASLPEVAGDAAAYAAPDDCDGWTALLARGLDDAGWRAQAIERGRLRAASFSWARCAALTVAAYAAAQR</sequence>
<evidence type="ECO:0000313" key="4">
    <source>
        <dbReference type="EMBL" id="SDI55313.1"/>
    </source>
</evidence>
<dbReference type="PANTHER" id="PTHR46401:SF2">
    <property type="entry name" value="GLYCOSYLTRANSFERASE WBBK-RELATED"/>
    <property type="match status" value="1"/>
</dbReference>
<dbReference type="Gene3D" id="3.40.50.2000">
    <property type="entry name" value="Glycogen Phosphorylase B"/>
    <property type="match status" value="2"/>
</dbReference>
<evidence type="ECO:0000259" key="3">
    <source>
        <dbReference type="Pfam" id="PF13439"/>
    </source>
</evidence>
<proteinExistence type="predicted"/>
<dbReference type="CDD" id="cd03809">
    <property type="entry name" value="GT4_MtfB-like"/>
    <property type="match status" value="1"/>
</dbReference>
<protein>
    <submittedName>
        <fullName evidence="4">Alpha-1,3-rhamnosyl/mannosyltransferase</fullName>
    </submittedName>
</protein>
<keyword evidence="1 4" id="KW-0808">Transferase</keyword>
<dbReference type="PANTHER" id="PTHR46401">
    <property type="entry name" value="GLYCOSYLTRANSFERASE WBBK-RELATED"/>
    <property type="match status" value="1"/>
</dbReference>
<name>A0A1G8LI41_9PSED</name>
<dbReference type="InterPro" id="IPR028098">
    <property type="entry name" value="Glyco_trans_4-like_N"/>
</dbReference>
<organism evidence="4 5">
    <name type="scientific">Pseudomonas panipatensis</name>
    <dbReference type="NCBI Taxonomy" id="428992"/>
    <lineage>
        <taxon>Bacteria</taxon>
        <taxon>Pseudomonadati</taxon>
        <taxon>Pseudomonadota</taxon>
        <taxon>Gammaproteobacteria</taxon>
        <taxon>Pseudomonadales</taxon>
        <taxon>Pseudomonadaceae</taxon>
        <taxon>Pseudomonas</taxon>
    </lineage>
</organism>
<dbReference type="Proteomes" id="UP000199636">
    <property type="component" value="Unassembled WGS sequence"/>
</dbReference>
<dbReference type="EMBL" id="FNDS01000011">
    <property type="protein sequence ID" value="SDI55313.1"/>
    <property type="molecule type" value="Genomic_DNA"/>
</dbReference>
<accession>A0A1G8LI41</accession>
<dbReference type="GO" id="GO:0016757">
    <property type="term" value="F:glycosyltransferase activity"/>
    <property type="evidence" value="ECO:0007669"/>
    <property type="project" value="UniProtKB-KW"/>
</dbReference>
<dbReference type="STRING" id="428992.SAMN05216272_111165"/>
<dbReference type="Pfam" id="PF00534">
    <property type="entry name" value="Glycos_transf_1"/>
    <property type="match status" value="1"/>
</dbReference>
<dbReference type="InterPro" id="IPR001296">
    <property type="entry name" value="Glyco_trans_1"/>
</dbReference>
<evidence type="ECO:0000313" key="5">
    <source>
        <dbReference type="Proteomes" id="UP000199636"/>
    </source>
</evidence>